<sequence>MKTISSDLTFFARSPTLASVGLRQQERVFRRARRRRAWRLGALCLGSHRLHLVRGALHQSRKRSRKLGRGEPQERWANGGGARLAKLADELLELDDRGGYVVLVRVADVHRDDAPVDRGARRAAAQLSHAVPRAQQAERRRLVRDGLSVHLDQQPQHRLGGLGSEAVHDVAVASVVPVAVRH</sequence>
<protein>
    <submittedName>
        <fullName evidence="1">Uncharacterized protein</fullName>
    </submittedName>
</protein>
<gene>
    <name evidence="1" type="ORF">CLEP1334_LOCUS4165</name>
</gene>
<evidence type="ECO:0000313" key="1">
    <source>
        <dbReference type="EMBL" id="CAD8528913.1"/>
    </source>
</evidence>
<reference evidence="1" key="1">
    <citation type="submission" date="2021-01" db="EMBL/GenBank/DDBJ databases">
        <authorList>
            <person name="Corre E."/>
            <person name="Pelletier E."/>
            <person name="Niang G."/>
            <person name="Scheremetjew M."/>
            <person name="Finn R."/>
            <person name="Kale V."/>
            <person name="Holt S."/>
            <person name="Cochrane G."/>
            <person name="Meng A."/>
            <person name="Brown T."/>
            <person name="Cohen L."/>
        </authorList>
    </citation>
    <scope>NUCLEOTIDE SEQUENCE</scope>
    <source>
        <strain evidence="1">RCC1130</strain>
    </source>
</reference>
<accession>A0A7S0IRB4</accession>
<organism evidence="1">
    <name type="scientific">Calcidiscus leptoporus</name>
    <dbReference type="NCBI Taxonomy" id="127549"/>
    <lineage>
        <taxon>Eukaryota</taxon>
        <taxon>Haptista</taxon>
        <taxon>Haptophyta</taxon>
        <taxon>Prymnesiophyceae</taxon>
        <taxon>Coccolithales</taxon>
        <taxon>Calcidiscaceae</taxon>
        <taxon>Calcidiscus</taxon>
    </lineage>
</organism>
<name>A0A7S0IRB4_9EUKA</name>
<dbReference type="AlphaFoldDB" id="A0A7S0IRB4"/>
<proteinExistence type="predicted"/>
<dbReference type="EMBL" id="HBER01008408">
    <property type="protein sequence ID" value="CAD8528913.1"/>
    <property type="molecule type" value="Transcribed_RNA"/>
</dbReference>